<dbReference type="EMBL" id="JABXXO010000013">
    <property type="protein sequence ID" value="KAF7761845.1"/>
    <property type="molecule type" value="Genomic_DNA"/>
</dbReference>
<feature type="compositionally biased region" description="Acidic residues" evidence="1">
    <location>
        <begin position="153"/>
        <end position="168"/>
    </location>
</feature>
<evidence type="ECO:0000256" key="1">
    <source>
        <dbReference type="SAM" id="MobiDB-lite"/>
    </source>
</evidence>
<gene>
    <name evidence="2" type="ORF">Agabi119p4_9837</name>
</gene>
<evidence type="ECO:0000313" key="2">
    <source>
        <dbReference type="EMBL" id="KAF7761845.1"/>
    </source>
</evidence>
<proteinExistence type="predicted"/>
<feature type="compositionally biased region" description="Basic and acidic residues" evidence="1">
    <location>
        <begin position="384"/>
        <end position="393"/>
    </location>
</feature>
<dbReference type="AlphaFoldDB" id="A0A8H7EXQ1"/>
<feature type="region of interest" description="Disordered" evidence="1">
    <location>
        <begin position="465"/>
        <end position="496"/>
    </location>
</feature>
<feature type="compositionally biased region" description="Low complexity" evidence="1">
    <location>
        <begin position="401"/>
        <end position="415"/>
    </location>
</feature>
<sequence length="565" mass="62346">MARTLAKRAMSLWQQHPHNVPPPFQGAPPPPNGVNVPYWNQGTWMPNPHYNPHAGRPTATQWLPGNGWGIPQATGAYYPAYQQQQQQSFNPYKRQPKPPSAEYLALKLSDNPLGLTNMVPAEEVERQERERQEEQQAQVTQTTPWLWAPRQLDDDEDDPDQPAEEPDTPPDTPEPFASKATLQPTFSSNIIRTPQHYRSSAPVQIYASPKRPLDRGASVDNLASEIGRLSTTSAPLIRHHSMPTTLSHHPNSNPSITGETLTREPDPMELLSPLAGVLPPPKSRSNLGRHSSVPAASTTSLDPIPESSATKSVSHSRPRTPAPPPTHRSNRHDGSRSSSTSPYSEQSPTVYSSSSGSGHSPYHPHSSPTYQDPHVRNPLPPPPKPHETYEPSNHHHHHHYTSPGTSSSSFTYMPPSSAPPPPPPASPSHSRSRSRSSSTTKAIPTFTEEPGTAVLHANGKSTVIHLSSTSSPHEISSFTSPTEKRIKKSSKRQRRKGFWNRRGDHVTAHGYIVYAPPDQVYPAELDDYPDGKDAGYMNEDGHLTSWHKRPTFNPPGGYLSIIEYV</sequence>
<feature type="compositionally biased region" description="Basic and acidic residues" evidence="1">
    <location>
        <begin position="124"/>
        <end position="134"/>
    </location>
</feature>
<evidence type="ECO:0000313" key="3">
    <source>
        <dbReference type="Proteomes" id="UP000629468"/>
    </source>
</evidence>
<organism evidence="2 3">
    <name type="scientific">Agaricus bisporus var. burnettii</name>
    <dbReference type="NCBI Taxonomy" id="192524"/>
    <lineage>
        <taxon>Eukaryota</taxon>
        <taxon>Fungi</taxon>
        <taxon>Dikarya</taxon>
        <taxon>Basidiomycota</taxon>
        <taxon>Agaricomycotina</taxon>
        <taxon>Agaricomycetes</taxon>
        <taxon>Agaricomycetidae</taxon>
        <taxon>Agaricales</taxon>
        <taxon>Agaricineae</taxon>
        <taxon>Agaricaceae</taxon>
        <taxon>Agaricus</taxon>
    </lineage>
</organism>
<feature type="region of interest" description="Disordered" evidence="1">
    <location>
        <begin position="124"/>
        <end position="179"/>
    </location>
</feature>
<feature type="compositionally biased region" description="Polar residues" evidence="1">
    <location>
        <begin position="242"/>
        <end position="260"/>
    </location>
</feature>
<reference evidence="2 3" key="1">
    <citation type="journal article" name="Sci. Rep.">
        <title>Telomere-to-telomere assembled and centromere annotated genomes of the two main subspecies of the button mushroom Agaricus bisporus reveal especially polymorphic chromosome ends.</title>
        <authorList>
            <person name="Sonnenberg A.S.M."/>
            <person name="Sedaghat-Telgerd N."/>
            <person name="Lavrijssen B."/>
            <person name="Ohm R.A."/>
            <person name="Hendrickx P.M."/>
            <person name="Scholtmeijer K."/>
            <person name="Baars J.J.P."/>
            <person name="van Peer A."/>
        </authorList>
    </citation>
    <scope>NUCLEOTIDE SEQUENCE [LARGE SCALE GENOMIC DNA]</scope>
    <source>
        <strain evidence="2 3">H119_p4</strain>
    </source>
</reference>
<feature type="region of interest" description="Disordered" evidence="1">
    <location>
        <begin position="241"/>
        <end position="451"/>
    </location>
</feature>
<feature type="compositionally biased region" description="Polar residues" evidence="1">
    <location>
        <begin position="465"/>
        <end position="481"/>
    </location>
</feature>
<feature type="compositionally biased region" description="Pro residues" evidence="1">
    <location>
        <begin position="416"/>
        <end position="426"/>
    </location>
</feature>
<feature type="compositionally biased region" description="Polar residues" evidence="1">
    <location>
        <begin position="283"/>
        <end position="313"/>
    </location>
</feature>
<protein>
    <submittedName>
        <fullName evidence="2">Uncharacterized protein</fullName>
    </submittedName>
</protein>
<dbReference type="Proteomes" id="UP000629468">
    <property type="component" value="Unassembled WGS sequence"/>
</dbReference>
<comment type="caution">
    <text evidence="2">The sequence shown here is derived from an EMBL/GenBank/DDBJ whole genome shotgun (WGS) entry which is preliminary data.</text>
</comment>
<feature type="compositionally biased region" description="Basic residues" evidence="1">
    <location>
        <begin position="485"/>
        <end position="496"/>
    </location>
</feature>
<accession>A0A8H7EXQ1</accession>
<name>A0A8H7EXQ1_AGABI</name>
<feature type="compositionally biased region" description="Low complexity" evidence="1">
    <location>
        <begin position="336"/>
        <end position="368"/>
    </location>
</feature>